<keyword evidence="3 6" id="KW-0812">Transmembrane</keyword>
<dbReference type="GO" id="GO:0019863">
    <property type="term" value="F:IgE binding"/>
    <property type="evidence" value="ECO:0007669"/>
    <property type="project" value="Ensembl"/>
</dbReference>
<dbReference type="PANTHER" id="PTHR23320:SF66">
    <property type="entry name" value="HIGH AFFINITY IMMUNOGLOBULIN EPSILON RECEPTOR SUBUNIT BETA"/>
    <property type="match status" value="1"/>
</dbReference>
<reference evidence="8" key="1">
    <citation type="journal article" date="2011" name="Nature">
        <title>A high-resolution map of human evolutionary constraint using 29 mammals.</title>
        <authorList>
            <person name="Lindblad-Toh K."/>
            <person name="Garber M."/>
            <person name="Zuk O."/>
            <person name="Lin M.F."/>
            <person name="Parker B.J."/>
            <person name="Washietl S."/>
            <person name="Kheradpour P."/>
            <person name="Ernst J."/>
            <person name="Jordan G."/>
            <person name="Mauceli E."/>
            <person name="Ward L.D."/>
            <person name="Lowe C.B."/>
            <person name="Holloway A.K."/>
            <person name="Clamp M."/>
            <person name="Gnerre S."/>
            <person name="Alfoldi J."/>
            <person name="Beal K."/>
            <person name="Chang J."/>
            <person name="Clawson H."/>
            <person name="Cuff J."/>
            <person name="Di Palma F."/>
            <person name="Fitzgerald S."/>
            <person name="Flicek P."/>
            <person name="Guttman M."/>
            <person name="Hubisz M.J."/>
            <person name="Jaffe D.B."/>
            <person name="Jungreis I."/>
            <person name="Kent W.J."/>
            <person name="Kostka D."/>
            <person name="Lara M."/>
            <person name="Martins A.L."/>
            <person name="Massingham T."/>
            <person name="Moltke I."/>
            <person name="Raney B.J."/>
            <person name="Rasmussen M.D."/>
            <person name="Robinson J."/>
            <person name="Stark A."/>
            <person name="Vilella A.J."/>
            <person name="Wen J."/>
            <person name="Xie X."/>
            <person name="Zody M.C."/>
            <person name="Baldwin J."/>
            <person name="Bloom T."/>
            <person name="Chin C.W."/>
            <person name="Heiman D."/>
            <person name="Nicol R."/>
            <person name="Nusbaum C."/>
            <person name="Young S."/>
            <person name="Wilkinson J."/>
            <person name="Worley K.C."/>
            <person name="Kovar C.L."/>
            <person name="Muzny D.M."/>
            <person name="Gibbs R.A."/>
            <person name="Cree A."/>
            <person name="Dihn H.H."/>
            <person name="Fowler G."/>
            <person name="Jhangiani S."/>
            <person name="Joshi V."/>
            <person name="Lee S."/>
            <person name="Lewis L.R."/>
            <person name="Nazareth L.V."/>
            <person name="Okwuonu G."/>
            <person name="Santibanez J."/>
            <person name="Warren W.C."/>
            <person name="Mardis E.R."/>
            <person name="Weinstock G.M."/>
            <person name="Wilson R.K."/>
            <person name="Delehaunty K."/>
            <person name="Dooling D."/>
            <person name="Fronik C."/>
            <person name="Fulton L."/>
            <person name="Fulton B."/>
            <person name="Graves T."/>
            <person name="Minx P."/>
            <person name="Sodergren E."/>
            <person name="Birney E."/>
            <person name="Margulies E.H."/>
            <person name="Herrero J."/>
            <person name="Green E.D."/>
            <person name="Haussler D."/>
            <person name="Siepel A."/>
            <person name="Goldman N."/>
            <person name="Pollard K.S."/>
            <person name="Pedersen J.S."/>
            <person name="Lander E.S."/>
            <person name="Kellis M."/>
        </authorList>
    </citation>
    <scope>NUCLEOTIDE SEQUENCE [LARGE SCALE GENOMIC DNA]</scope>
    <source>
        <strain evidence="8">2N</strain>
    </source>
</reference>
<feature type="transmembrane region" description="Helical" evidence="6">
    <location>
        <begin position="131"/>
        <end position="153"/>
    </location>
</feature>
<dbReference type="GO" id="GO:0007166">
    <property type="term" value="P:cell surface receptor signaling pathway"/>
    <property type="evidence" value="ECO:0007669"/>
    <property type="project" value="Ensembl"/>
</dbReference>
<organism evidence="7 8">
    <name type="scientific">Cavia porcellus</name>
    <name type="common">Guinea pig</name>
    <dbReference type="NCBI Taxonomy" id="10141"/>
    <lineage>
        <taxon>Eukaryota</taxon>
        <taxon>Metazoa</taxon>
        <taxon>Chordata</taxon>
        <taxon>Craniata</taxon>
        <taxon>Vertebrata</taxon>
        <taxon>Euteleostomi</taxon>
        <taxon>Mammalia</taxon>
        <taxon>Eutheria</taxon>
        <taxon>Euarchontoglires</taxon>
        <taxon>Glires</taxon>
        <taxon>Rodentia</taxon>
        <taxon>Hystricomorpha</taxon>
        <taxon>Caviidae</taxon>
        <taxon>Cavia</taxon>
    </lineage>
</organism>
<accession>A0A286XKN3</accession>
<reference evidence="7" key="2">
    <citation type="submission" date="2025-05" db="UniProtKB">
        <authorList>
            <consortium name="Ensembl"/>
        </authorList>
    </citation>
    <scope>IDENTIFICATION</scope>
    <source>
        <strain evidence="7">2N</strain>
    </source>
</reference>
<evidence type="ECO:0000256" key="5">
    <source>
        <dbReference type="ARBA" id="ARBA00023136"/>
    </source>
</evidence>
<dbReference type="Proteomes" id="UP000005447">
    <property type="component" value="Unassembled WGS sequence"/>
</dbReference>
<dbReference type="GO" id="GO:0006955">
    <property type="term" value="P:immune response"/>
    <property type="evidence" value="ECO:0007669"/>
    <property type="project" value="Ensembl"/>
</dbReference>
<dbReference type="Ensembl" id="ENSCPOT00000033526.1">
    <property type="protein sequence ID" value="ENSCPOP00000025971.1"/>
    <property type="gene ID" value="ENSCPOG00000035892.1"/>
</dbReference>
<name>A0A286XKN3_CAVPO</name>
<feature type="transmembrane region" description="Helical" evidence="6">
    <location>
        <begin position="60"/>
        <end position="80"/>
    </location>
</feature>
<evidence type="ECO:0000256" key="1">
    <source>
        <dbReference type="ARBA" id="ARBA00004141"/>
    </source>
</evidence>
<dbReference type="PANTHER" id="PTHR23320">
    <property type="entry name" value="MEMBRANE-SPANNING 4-DOMAINS SUBFAMILY A MS4A -RELATED"/>
    <property type="match status" value="1"/>
</dbReference>
<comment type="similarity">
    <text evidence="2">Belongs to the MS4A family.</text>
</comment>
<gene>
    <name evidence="7" type="primary">MS4A2</name>
</gene>
<sequence>MDPQDISRADLALPNPQEQAGALEIELLQEVPQQNSPQEKSASVPPPLTWALLFKRELEFLGVTQILIGLLCLYFGIVVYSVLDISNFDEEVFSSFKAGYPFWGSVFFVISGVLSVLSEREKAMHLVRGRLGANVLSSIVGASGMVILVFNLYNSSAYIYQCERLDENDDCLVASFTIEIVAMILFLTILGFCTAVSLTVYGIREECKGKKLPDDRLYEELNIYSPIYSELVHKDETSPVDS</sequence>
<evidence type="ECO:0000313" key="7">
    <source>
        <dbReference type="Ensembl" id="ENSCPOP00000025971.1"/>
    </source>
</evidence>
<keyword evidence="8" id="KW-1185">Reference proteome</keyword>
<feature type="transmembrane region" description="Helical" evidence="6">
    <location>
        <begin position="173"/>
        <end position="201"/>
    </location>
</feature>
<dbReference type="Ensembl" id="ENSCPOT00000038617.1">
    <property type="protein sequence ID" value="ENSCPOP00000024429.1"/>
    <property type="gene ID" value="ENSCPOG00000035892.1"/>
</dbReference>
<evidence type="ECO:0000313" key="8">
    <source>
        <dbReference type="Proteomes" id="UP000005447"/>
    </source>
</evidence>
<feature type="transmembrane region" description="Helical" evidence="6">
    <location>
        <begin position="100"/>
        <end position="119"/>
    </location>
</feature>
<dbReference type="Pfam" id="PF04103">
    <property type="entry name" value="CD20"/>
    <property type="match status" value="1"/>
</dbReference>
<keyword evidence="4 6" id="KW-1133">Transmembrane helix</keyword>
<evidence type="ECO:0000256" key="2">
    <source>
        <dbReference type="ARBA" id="ARBA00009565"/>
    </source>
</evidence>
<dbReference type="GeneID" id="100715296"/>
<dbReference type="GO" id="GO:0009897">
    <property type="term" value="C:external side of plasma membrane"/>
    <property type="evidence" value="ECO:0007669"/>
    <property type="project" value="Ensembl"/>
</dbReference>
<dbReference type="AlphaFoldDB" id="A0A286XKN3"/>
<evidence type="ECO:0000256" key="3">
    <source>
        <dbReference type="ARBA" id="ARBA00022692"/>
    </source>
</evidence>
<protein>
    <submittedName>
        <fullName evidence="7">Membrane spanning 4-domains A2</fullName>
    </submittedName>
</protein>
<dbReference type="EMBL" id="AAKN02045275">
    <property type="status" value="NOT_ANNOTATED_CDS"/>
    <property type="molecule type" value="Genomic_DNA"/>
</dbReference>
<proteinExistence type="inferred from homology"/>
<dbReference type="GeneTree" id="ENSGT00940000161985"/>
<dbReference type="VEuPathDB" id="HostDB:ENSCPOG00000035892"/>
<dbReference type="InterPro" id="IPR030417">
    <property type="entry name" value="MS4A"/>
</dbReference>
<dbReference type="eggNOG" id="ENOG502TM6F">
    <property type="taxonomic scope" value="Eukaryota"/>
</dbReference>
<evidence type="ECO:0000256" key="6">
    <source>
        <dbReference type="SAM" id="Phobius"/>
    </source>
</evidence>
<dbReference type="Bgee" id="ENSCPOG00000035892">
    <property type="expression patterns" value="Expressed in uterine cervix and 11 other cell types or tissues"/>
</dbReference>
<dbReference type="STRING" id="10141.ENSCPOP00000025971"/>
<comment type="subcellular location">
    <subcellularLocation>
        <location evidence="1">Membrane</location>
        <topology evidence="1">Multi-pass membrane protein</topology>
    </subcellularLocation>
</comment>
<keyword evidence="5 6" id="KW-0472">Membrane</keyword>
<dbReference type="InterPro" id="IPR007237">
    <property type="entry name" value="CD20-like"/>
</dbReference>
<evidence type="ECO:0000256" key="4">
    <source>
        <dbReference type="ARBA" id="ARBA00022989"/>
    </source>
</evidence>
<dbReference type="GO" id="GO:0032998">
    <property type="term" value="C:Fc-epsilon receptor I complex"/>
    <property type="evidence" value="ECO:0007669"/>
    <property type="project" value="Ensembl"/>
</dbReference>
<dbReference type="OrthoDB" id="10071849at2759"/>
<dbReference type="OMA" id="AYIYNCQ"/>
<dbReference type="KEGG" id="cpoc:100715296"/>